<dbReference type="Proteomes" id="UP000324222">
    <property type="component" value="Unassembled WGS sequence"/>
</dbReference>
<name>A0A5B7EKE1_PORTR</name>
<comment type="caution">
    <text evidence="1">The sequence shown here is derived from an EMBL/GenBank/DDBJ whole genome shotgun (WGS) entry which is preliminary data.</text>
</comment>
<evidence type="ECO:0000313" key="2">
    <source>
        <dbReference type="Proteomes" id="UP000324222"/>
    </source>
</evidence>
<protein>
    <submittedName>
        <fullName evidence="1">Uncharacterized protein</fullName>
    </submittedName>
</protein>
<keyword evidence="2" id="KW-1185">Reference proteome</keyword>
<reference evidence="1 2" key="1">
    <citation type="submission" date="2019-05" db="EMBL/GenBank/DDBJ databases">
        <title>Another draft genome of Portunus trituberculatus and its Hox gene families provides insights of decapod evolution.</title>
        <authorList>
            <person name="Jeong J.-H."/>
            <person name="Song I."/>
            <person name="Kim S."/>
            <person name="Choi T."/>
            <person name="Kim D."/>
            <person name="Ryu S."/>
            <person name="Kim W."/>
        </authorList>
    </citation>
    <scope>NUCLEOTIDE SEQUENCE [LARGE SCALE GENOMIC DNA]</scope>
    <source>
        <tissue evidence="1">Muscle</tissue>
    </source>
</reference>
<proteinExistence type="predicted"/>
<accession>A0A5B7EKE1</accession>
<dbReference type="EMBL" id="VSRR010003102">
    <property type="protein sequence ID" value="MPC34672.1"/>
    <property type="molecule type" value="Genomic_DNA"/>
</dbReference>
<gene>
    <name evidence="1" type="ORF">E2C01_028071</name>
</gene>
<evidence type="ECO:0000313" key="1">
    <source>
        <dbReference type="EMBL" id="MPC34672.1"/>
    </source>
</evidence>
<dbReference type="AlphaFoldDB" id="A0A5B7EKE1"/>
<organism evidence="1 2">
    <name type="scientific">Portunus trituberculatus</name>
    <name type="common">Swimming crab</name>
    <name type="synonym">Neptunus trituberculatus</name>
    <dbReference type="NCBI Taxonomy" id="210409"/>
    <lineage>
        <taxon>Eukaryota</taxon>
        <taxon>Metazoa</taxon>
        <taxon>Ecdysozoa</taxon>
        <taxon>Arthropoda</taxon>
        <taxon>Crustacea</taxon>
        <taxon>Multicrustacea</taxon>
        <taxon>Malacostraca</taxon>
        <taxon>Eumalacostraca</taxon>
        <taxon>Eucarida</taxon>
        <taxon>Decapoda</taxon>
        <taxon>Pleocyemata</taxon>
        <taxon>Brachyura</taxon>
        <taxon>Eubrachyura</taxon>
        <taxon>Portunoidea</taxon>
        <taxon>Portunidae</taxon>
        <taxon>Portuninae</taxon>
        <taxon>Portunus</taxon>
    </lineage>
</organism>
<sequence length="93" mass="10392">MYRKQGLEITVHGGGRLESIQCSLTVNKEIYILTKRCHNMVYLQNSTQFCPSRGHVWREPPGNLIVSVVIGRNVVMDEQPTSGPAATHLITQS</sequence>